<reference evidence="2" key="1">
    <citation type="journal article" date="2021" name="Front. Microbiol.">
        <title>Comprehensive Comparative Genomics and Phenotyping of Methylobacterium Species.</title>
        <authorList>
            <person name="Alessa O."/>
            <person name="Ogura Y."/>
            <person name="Fujitani Y."/>
            <person name="Takami H."/>
            <person name="Hayashi T."/>
            <person name="Sahin N."/>
            <person name="Tani A."/>
        </authorList>
    </citation>
    <scope>NUCLEOTIDE SEQUENCE</scope>
    <source>
        <strain evidence="2">DSM 17168</strain>
    </source>
</reference>
<reference evidence="2" key="2">
    <citation type="submission" date="2021-08" db="EMBL/GenBank/DDBJ databases">
        <authorList>
            <person name="Tani A."/>
            <person name="Ola A."/>
            <person name="Ogura Y."/>
            <person name="Katsura K."/>
            <person name="Hayashi T."/>
        </authorList>
    </citation>
    <scope>NUCLEOTIDE SEQUENCE</scope>
    <source>
        <strain evidence="2">DSM 17168</strain>
    </source>
</reference>
<dbReference type="InterPro" id="IPR046083">
    <property type="entry name" value="DUF6101"/>
</dbReference>
<evidence type="ECO:0000256" key="1">
    <source>
        <dbReference type="SAM" id="MobiDB-lite"/>
    </source>
</evidence>
<evidence type="ECO:0000313" key="2">
    <source>
        <dbReference type="EMBL" id="GJE01778.1"/>
    </source>
</evidence>
<keyword evidence="3" id="KW-1185">Reference proteome</keyword>
<accession>A0ABQ4SIR5</accession>
<name>A0ABQ4SIR5_9HYPH</name>
<organism evidence="2 3">
    <name type="scientific">Methylobacterium isbiliense</name>
    <dbReference type="NCBI Taxonomy" id="315478"/>
    <lineage>
        <taxon>Bacteria</taxon>
        <taxon>Pseudomonadati</taxon>
        <taxon>Pseudomonadota</taxon>
        <taxon>Alphaproteobacteria</taxon>
        <taxon>Hyphomicrobiales</taxon>
        <taxon>Methylobacteriaceae</taxon>
        <taxon>Methylobacterium</taxon>
    </lineage>
</organism>
<dbReference type="RefSeq" id="WP_238236912.1">
    <property type="nucleotide sequence ID" value="NZ_BPQQ01000042.1"/>
</dbReference>
<proteinExistence type="predicted"/>
<feature type="region of interest" description="Disordered" evidence="1">
    <location>
        <begin position="1"/>
        <end position="29"/>
    </location>
</feature>
<dbReference type="Proteomes" id="UP001055153">
    <property type="component" value="Unassembled WGS sequence"/>
</dbReference>
<gene>
    <name evidence="2" type="ORF">GMJLKIPL_3714</name>
</gene>
<sequence length="173" mass="18697">MVTRLPVPHRQAVAQSRRDGLPSLHRGPVQVEPSPLPVIGRLPGAGVAASVALCLDNEASDAAGEDRFAILLLDKGGDPLMRLGTHGDADVVAVWRRLGAETGLPLLVIQEDGTTTAMGEQVGRVKLGAVRIRRRHGLLSGRRPRFLCRRKTGRLPLNPAVHRNEDRLTDARV</sequence>
<dbReference type="Pfam" id="PF19596">
    <property type="entry name" value="DUF6101"/>
    <property type="match status" value="1"/>
</dbReference>
<evidence type="ECO:0000313" key="3">
    <source>
        <dbReference type="Proteomes" id="UP001055153"/>
    </source>
</evidence>
<comment type="caution">
    <text evidence="2">The sequence shown here is derived from an EMBL/GenBank/DDBJ whole genome shotgun (WGS) entry which is preliminary data.</text>
</comment>
<dbReference type="EMBL" id="BPQQ01000042">
    <property type="protein sequence ID" value="GJE01778.1"/>
    <property type="molecule type" value="Genomic_DNA"/>
</dbReference>
<protein>
    <submittedName>
        <fullName evidence="2">Uncharacterized protein</fullName>
    </submittedName>
</protein>